<dbReference type="EMBL" id="MN740650">
    <property type="protein sequence ID" value="QHS79618.1"/>
    <property type="molecule type" value="Genomic_DNA"/>
</dbReference>
<dbReference type="Gene3D" id="3.40.395.10">
    <property type="entry name" value="Adenoviral Proteinase, Chain A"/>
    <property type="match status" value="1"/>
</dbReference>
<proteinExistence type="predicted"/>
<dbReference type="AlphaFoldDB" id="A0A6C0AIN8"/>
<sequence length="256" mass="30016">MDPREVEALRIAYNKEHPHEPPVKKGTGAWMDMTRRMKDSCKTGTPECLVHALVQKPDAPMSWNTDGTQWLSSDDIDDSQKYYQKLIPDYYYTGSVPIDFDLHSETGSCLVSSLCSMKLSELYKKGYRRVGVVFNTDPHNAPGEHWIAAFLDMRPELENAKMTYFDSYAQKPEKEVQRLMQRWKEQVDEMGIFKKPMILSYNATRHQYKDAQCGMYCIYFLHCCLFDIPMDKQVPDDVVMMMRPMFFNYKQHRAKK</sequence>
<dbReference type="GO" id="GO:0008234">
    <property type="term" value="F:cysteine-type peptidase activity"/>
    <property type="evidence" value="ECO:0007669"/>
    <property type="project" value="InterPro"/>
</dbReference>
<accession>A0A6C0AIN8</accession>
<dbReference type="GO" id="GO:0042073">
    <property type="term" value="P:intraciliary transport"/>
    <property type="evidence" value="ECO:0007669"/>
    <property type="project" value="InterPro"/>
</dbReference>
<evidence type="ECO:0000259" key="3">
    <source>
        <dbReference type="Pfam" id="PF02902"/>
    </source>
</evidence>
<dbReference type="Pfam" id="PF02902">
    <property type="entry name" value="Peptidase_C48"/>
    <property type="match status" value="1"/>
</dbReference>
<reference evidence="4" key="1">
    <citation type="journal article" date="2020" name="Nature">
        <title>Giant virus diversity and host interactions through global metagenomics.</title>
        <authorList>
            <person name="Schulz F."/>
            <person name="Roux S."/>
            <person name="Paez-Espino D."/>
            <person name="Jungbluth S."/>
            <person name="Walsh D.A."/>
            <person name="Denef V.J."/>
            <person name="McMahon K.D."/>
            <person name="Konstantinidis K.T."/>
            <person name="Eloe-Fadrosh E.A."/>
            <person name="Kyrpides N.C."/>
            <person name="Woyke T."/>
        </authorList>
    </citation>
    <scope>NUCLEOTIDE SEQUENCE</scope>
    <source>
        <strain evidence="4">GVMAG-S-1035303-20</strain>
    </source>
</reference>
<dbReference type="SUPFAM" id="SSF54001">
    <property type="entry name" value="Cysteine proteinases"/>
    <property type="match status" value="1"/>
</dbReference>
<evidence type="ECO:0000313" key="4">
    <source>
        <dbReference type="EMBL" id="QHS79618.1"/>
    </source>
</evidence>
<dbReference type="InterPro" id="IPR038765">
    <property type="entry name" value="Papain-like_cys_pep_sf"/>
</dbReference>
<evidence type="ECO:0000256" key="2">
    <source>
        <dbReference type="ARBA" id="ARBA00022801"/>
    </source>
</evidence>
<dbReference type="GO" id="GO:0006508">
    <property type="term" value="P:proteolysis"/>
    <property type="evidence" value="ECO:0007669"/>
    <property type="project" value="UniProtKB-KW"/>
</dbReference>
<protein>
    <recommendedName>
        <fullName evidence="3">Ubiquitin-like protease family profile domain-containing protein</fullName>
    </recommendedName>
</protein>
<organism evidence="4">
    <name type="scientific">viral metagenome</name>
    <dbReference type="NCBI Taxonomy" id="1070528"/>
    <lineage>
        <taxon>unclassified sequences</taxon>
        <taxon>metagenomes</taxon>
        <taxon>organismal metagenomes</taxon>
    </lineage>
</organism>
<dbReference type="InterPro" id="IPR003653">
    <property type="entry name" value="Peptidase_C48_C"/>
</dbReference>
<keyword evidence="1" id="KW-0645">Protease</keyword>
<name>A0A6C0AIN8_9ZZZZ</name>
<evidence type="ECO:0000256" key="1">
    <source>
        <dbReference type="ARBA" id="ARBA00022670"/>
    </source>
</evidence>
<keyword evidence="2" id="KW-0378">Hydrolase</keyword>
<feature type="domain" description="Ubiquitin-like protease family profile" evidence="3">
    <location>
        <begin position="142"/>
        <end position="250"/>
    </location>
</feature>
<dbReference type="GO" id="GO:0005929">
    <property type="term" value="C:cilium"/>
    <property type="evidence" value="ECO:0007669"/>
    <property type="project" value="GOC"/>
</dbReference>